<dbReference type="OrthoDB" id="1651016at2"/>
<keyword evidence="1" id="KW-1133">Transmembrane helix</keyword>
<keyword evidence="1" id="KW-0472">Membrane</keyword>
<accession>A0A3A6PSD1</accession>
<dbReference type="InterPro" id="IPR009526">
    <property type="entry name" value="DUF1146"/>
</dbReference>
<keyword evidence="1" id="KW-0812">Transmembrane</keyword>
<keyword evidence="3" id="KW-1185">Reference proteome</keyword>
<reference evidence="2 3" key="1">
    <citation type="submission" date="2018-09" db="EMBL/GenBank/DDBJ databases">
        <title>Paenibacillus aracenensis nov. sp. isolated from a cave in southern Spain.</title>
        <authorList>
            <person name="Jurado V."/>
            <person name="Gutierrez-Patricio S."/>
            <person name="Gonzalez-Pimentel J.L."/>
            <person name="Miller A.Z."/>
            <person name="Laiz L."/>
            <person name="Saiz-Jimenez C."/>
        </authorList>
    </citation>
    <scope>NUCLEOTIDE SEQUENCE [LARGE SCALE GENOMIC DNA]</scope>
    <source>
        <strain evidence="2 3">JCM 19203</strain>
    </source>
</reference>
<dbReference type="AlphaFoldDB" id="A0A3A6PSD1"/>
<dbReference type="RefSeq" id="WP_120114308.1">
    <property type="nucleotide sequence ID" value="NZ_QXQB01000008.1"/>
</dbReference>
<feature type="transmembrane region" description="Helical" evidence="1">
    <location>
        <begin position="56"/>
        <end position="76"/>
    </location>
</feature>
<protein>
    <submittedName>
        <fullName evidence="2">DUF1146 domain-containing protein</fullName>
    </submittedName>
</protein>
<evidence type="ECO:0000256" key="1">
    <source>
        <dbReference type="SAM" id="Phobius"/>
    </source>
</evidence>
<organism evidence="2 3">
    <name type="scientific">Paenibacillus pinisoli</name>
    <dbReference type="NCBI Taxonomy" id="1276110"/>
    <lineage>
        <taxon>Bacteria</taxon>
        <taxon>Bacillati</taxon>
        <taxon>Bacillota</taxon>
        <taxon>Bacilli</taxon>
        <taxon>Bacillales</taxon>
        <taxon>Paenibacillaceae</taxon>
        <taxon>Paenibacillus</taxon>
    </lineage>
</organism>
<evidence type="ECO:0000313" key="3">
    <source>
        <dbReference type="Proteomes" id="UP000267798"/>
    </source>
</evidence>
<dbReference type="Pfam" id="PF06612">
    <property type="entry name" value="DUF1146"/>
    <property type="match status" value="1"/>
</dbReference>
<name>A0A3A6PSD1_9BACL</name>
<feature type="transmembrane region" description="Helical" evidence="1">
    <location>
        <begin position="15"/>
        <end position="36"/>
    </location>
</feature>
<comment type="caution">
    <text evidence="2">The sequence shown here is derived from an EMBL/GenBank/DDBJ whole genome shotgun (WGS) entry which is preliminary data.</text>
</comment>
<gene>
    <name evidence="2" type="ORF">D3P09_25730</name>
</gene>
<dbReference type="EMBL" id="QXQB01000008">
    <property type="protein sequence ID" value="RJX36914.1"/>
    <property type="molecule type" value="Genomic_DNA"/>
</dbReference>
<sequence length="87" mass="10225">MGNNDVMGDLLRINGLTGLFSIVVELLSILLVWMLIREVKWETFFHFPNSRKAQVLKIVFTVVLGHMFAQFILQYWNYTVMLKTFVE</sequence>
<proteinExistence type="predicted"/>
<evidence type="ECO:0000313" key="2">
    <source>
        <dbReference type="EMBL" id="RJX36914.1"/>
    </source>
</evidence>
<dbReference type="Proteomes" id="UP000267798">
    <property type="component" value="Unassembled WGS sequence"/>
</dbReference>